<dbReference type="AlphaFoldDB" id="A0A4Y2UNQ6"/>
<keyword evidence="2" id="KW-1185">Reference proteome</keyword>
<evidence type="ECO:0000313" key="2">
    <source>
        <dbReference type="Proteomes" id="UP000499080"/>
    </source>
</evidence>
<reference evidence="1 2" key="1">
    <citation type="journal article" date="2019" name="Sci. Rep.">
        <title>Orb-weaving spider Araneus ventricosus genome elucidates the spidroin gene catalogue.</title>
        <authorList>
            <person name="Kono N."/>
            <person name="Nakamura H."/>
            <person name="Ohtoshi R."/>
            <person name="Moran D.A.P."/>
            <person name="Shinohara A."/>
            <person name="Yoshida Y."/>
            <person name="Fujiwara M."/>
            <person name="Mori M."/>
            <person name="Tomita M."/>
            <person name="Arakawa K."/>
        </authorList>
    </citation>
    <scope>NUCLEOTIDE SEQUENCE [LARGE SCALE GENOMIC DNA]</scope>
</reference>
<dbReference type="EMBL" id="BGPR01038782">
    <property type="protein sequence ID" value="GBO14665.1"/>
    <property type="molecule type" value="Genomic_DNA"/>
</dbReference>
<sequence length="113" mass="12785">MTSIARACSPTLAVPLRHRQSMESQLAEIFSIFPLKVSEENYETADDLSGGNIEPPEEDHLLPPPYATNCKDYNIRLENLNEIKPSSQETRFCVLVKQSESVKPIRKVAERLI</sequence>
<gene>
    <name evidence="1" type="ORF">AVEN_150766_1</name>
</gene>
<name>A0A4Y2UNQ6_ARAVE</name>
<organism evidence="1 2">
    <name type="scientific">Araneus ventricosus</name>
    <name type="common">Orbweaver spider</name>
    <name type="synonym">Epeira ventricosa</name>
    <dbReference type="NCBI Taxonomy" id="182803"/>
    <lineage>
        <taxon>Eukaryota</taxon>
        <taxon>Metazoa</taxon>
        <taxon>Ecdysozoa</taxon>
        <taxon>Arthropoda</taxon>
        <taxon>Chelicerata</taxon>
        <taxon>Arachnida</taxon>
        <taxon>Araneae</taxon>
        <taxon>Araneomorphae</taxon>
        <taxon>Entelegynae</taxon>
        <taxon>Araneoidea</taxon>
        <taxon>Araneidae</taxon>
        <taxon>Araneus</taxon>
    </lineage>
</organism>
<comment type="caution">
    <text evidence="1">The sequence shown here is derived from an EMBL/GenBank/DDBJ whole genome shotgun (WGS) entry which is preliminary data.</text>
</comment>
<accession>A0A4Y2UNQ6</accession>
<protein>
    <submittedName>
        <fullName evidence="1">Uncharacterized protein</fullName>
    </submittedName>
</protein>
<proteinExistence type="predicted"/>
<evidence type="ECO:0000313" key="1">
    <source>
        <dbReference type="EMBL" id="GBO14665.1"/>
    </source>
</evidence>
<dbReference type="Proteomes" id="UP000499080">
    <property type="component" value="Unassembled WGS sequence"/>
</dbReference>